<dbReference type="Pfam" id="PF04434">
    <property type="entry name" value="SWIM"/>
    <property type="match status" value="1"/>
</dbReference>
<feature type="domain" description="SWIM-type" evidence="5">
    <location>
        <begin position="629"/>
        <end position="671"/>
    </location>
</feature>
<dbReference type="PANTHER" id="PTHR31973">
    <property type="entry name" value="POLYPROTEIN, PUTATIVE-RELATED"/>
    <property type="match status" value="1"/>
</dbReference>
<keyword evidence="1" id="KW-0479">Metal-binding</keyword>
<reference key="1">
    <citation type="journal article" date="2000" name="Nature">
        <title>Sequence and analysis of chromosome 3 of the plant Arabidopsis thaliana.</title>
        <authorList>
            <consortium name="European Union Chromosome 3 Arabidopsis Sequencing Consortium"/>
            <consortium name="Institute for Genomic Research"/>
            <consortium name="Kazusa DNA Research Institute"/>
            <person name="Salanoubat M."/>
            <person name="Lemcke K."/>
            <person name="Rieger M."/>
            <person name="Ansorge W."/>
            <person name="Unseld M."/>
            <person name="Fartmann B."/>
            <person name="Valle G."/>
            <person name="Blocker H."/>
            <person name="Perez-Alonso M."/>
            <person name="Obermaier B."/>
            <person name="Delseny M."/>
            <person name="Boutry M."/>
            <person name="Grivell L.A."/>
            <person name="Mache R."/>
            <person name="Puigdomenech P."/>
            <person name="De Simone V."/>
            <person name="Choisne N."/>
            <person name="Artiguenave F."/>
            <person name="Robert C."/>
            <person name="Brottier P."/>
            <person name="Wincker P."/>
            <person name="Cattolico L."/>
            <person name="Weissenbach J."/>
            <person name="Saurin W."/>
            <person name="Quetier F."/>
            <person name="Schafer M."/>
            <person name="Muller-Auer S."/>
            <person name="Gabel C."/>
            <person name="Fuchs M."/>
            <person name="Benes V."/>
            <person name="Wurmbach E."/>
            <person name="Drzonek H."/>
            <person name="Erfle H."/>
            <person name="Jordan N."/>
            <person name="Bangert S."/>
            <person name="Wiedelmann R."/>
            <person name="Kranz H."/>
            <person name="Voss H."/>
            <person name="Holland R."/>
            <person name="Brandt P."/>
            <person name="Nyakatura G."/>
            <person name="Vezzi A."/>
            <person name="D'Angelo M."/>
            <person name="Pallavicini A."/>
            <person name="Toppo S."/>
            <person name="Simionati B."/>
            <person name="Conrad A."/>
            <person name="Hornischer K."/>
            <person name="Kauer G."/>
            <person name="Lohnert T.H."/>
            <person name="Nordsiek G."/>
            <person name="Reichelt J."/>
            <person name="Scharfe M."/>
            <person name="Schon O."/>
            <person name="Bargues M."/>
            <person name="Terol J."/>
            <person name="Climent J."/>
            <person name="Navarro P."/>
            <person name="Collado C."/>
            <person name="Perez-Perez A."/>
            <person name="Ottenwalder B."/>
            <person name="Duchemin D."/>
            <person name="Cooke R."/>
            <person name="Laudie M."/>
            <person name="Berger-Llauro C."/>
            <person name="Purnelle B."/>
            <person name="Masuy D."/>
            <person name="de Haan M."/>
            <person name="Maarse A.C."/>
            <person name="Alcaraz J.P."/>
            <person name="Cottet A."/>
            <person name="Casacuberta E."/>
            <person name="Monfort A."/>
            <person name="Argiriou A."/>
            <person name="flores M."/>
            <person name="Liguori R."/>
            <person name="Vitale D."/>
            <person name="Mannhaupt G."/>
            <person name="Haase D."/>
            <person name="Schoof H."/>
            <person name="Rudd S."/>
            <person name="Zaccaria P."/>
            <person name="Mewes H.W."/>
            <person name="Mayer K.F."/>
            <person name="Kaul S."/>
            <person name="Town C.D."/>
            <person name="Koo H.L."/>
            <person name="Tallon L.J."/>
            <person name="Jenkins J."/>
            <person name="Rooney T."/>
            <person name="Rizzo M."/>
            <person name="Walts A."/>
            <person name="Utterback T."/>
            <person name="Fujii C.Y."/>
            <person name="Shea T.P."/>
            <person name="Creasy T.H."/>
            <person name="Haas B."/>
            <person name="Maiti R."/>
            <person name="Wu D."/>
            <person name="Peterson J."/>
            <person name="Van Aken S."/>
            <person name="Pai G."/>
            <person name="Militscher J."/>
            <person name="Sellers P."/>
            <person name="Gill J.E."/>
            <person name="Feldblyum T.V."/>
            <person name="Preuss D."/>
            <person name="Lin X."/>
            <person name="Nierman W.C."/>
            <person name="Salzberg S.L."/>
            <person name="White O."/>
            <person name="Venter J.C."/>
            <person name="Fraser C.M."/>
            <person name="Kaneko T."/>
            <person name="Nakamura Y."/>
            <person name="Sato S."/>
            <person name="Kato T."/>
            <person name="Asamizu E."/>
            <person name="Sasamoto S."/>
            <person name="Kimura T."/>
            <person name="Idesawa K."/>
            <person name="Kawashima K."/>
            <person name="Kishida Y."/>
            <person name="Kiyokawa C."/>
            <person name="Kohara M."/>
            <person name="Matsumoto M."/>
            <person name="Matsuno A."/>
            <person name="Muraki A."/>
            <person name="Nakayama S."/>
            <person name="Nakazaki N."/>
            <person name="Shinpo S."/>
            <person name="Takeuchi C."/>
            <person name="Wada T."/>
            <person name="Watanabe A."/>
            <person name="Yamada M."/>
            <person name="Yasuda M."/>
            <person name="Tabata S."/>
        </authorList>
    </citation>
    <scope>NUCLEOTIDE SEQUENCE [LARGE SCALE GENOMIC DNA]</scope>
    <source>
        <strain>cv. Columbia</strain>
    </source>
</reference>
<evidence type="ECO:0000256" key="4">
    <source>
        <dbReference type="PROSITE-ProRule" id="PRU00325"/>
    </source>
</evidence>
<gene>
    <name evidence="6" type="primary">F7M19_90</name>
</gene>
<dbReference type="SMART" id="SM00575">
    <property type="entry name" value="ZnF_PMZ"/>
    <property type="match status" value="1"/>
</dbReference>
<dbReference type="EMBL" id="AL138643">
    <property type="protein sequence ID" value="CAB86479.1"/>
    <property type="molecule type" value="Genomic_DNA"/>
</dbReference>
<reference evidence="6" key="3">
    <citation type="submission" date="2000-04" db="EMBL/GenBank/DDBJ databases">
        <authorList>
            <person name="EU Arabidopsis sequencing project"/>
        </authorList>
    </citation>
    <scope>NUCLEOTIDE SEQUENCE</scope>
</reference>
<sequence>MDDYIMVICGEWFCSSNGEWKLEIYNQLFSRVVPIHEGITLVALNEAILQEFGVKGVNPLLSYSVPNKNMFATKDKTPPVLVTSEVGLQYYLKTLRENMGLNLFVKFEEKVDTPNLSSETLGGSAKRKVESLYDTASGSRNVDTGSGDISSDEEFMDALHDVEEKIARSGGLKSNEDVIVDDEDDIFVDDLFMDNKTEDTEDGIDISDDTMPCGGYDKEFWGNFLSDDYGDSNAEELMSKGGVDARYKGKNKIDVSFQGLNDKVGTSAEKVVQCTGSGVFDHALFVSGGGSSVNAEKEIDDEESDIPPLFEDIEYEVENIPDLDIEDDGKGICKGKVYASKEDCQIDEKCDCRILATLMKGTGYYEIKKASLDHTCSLDTRGQFMQKATSKVIASVFKAKYSDPTSGPVPMDLQQLVLEDLRVFASYRKCWRARESVLTNVAGSDEESYCYLAEYLHLLKLTNTGTITHIETERDVEDESKERFLYMFLAFGASIAGFKHLRRIFVVDGTHLKGKNIQAKYKNKAMTLLVKNAGYAFTGTKFKELYGQIESTNQNCAEMLNKALNKGRLSHIVELIRFIRSMLTRWFNARRKKSLERKGPVPPEVDKQITKTMLTTNGTKVGRITSWSYEINGMLGGRNVVDLEKKQCTCKRNDQLKIPCSHALMAANSFKISYKALVDDCFKPHTCVSSYREAIFPEAIGRDEEILEELEHRSMLPPYTRRPSGRP</sequence>
<dbReference type="PROSITE" id="PS50966">
    <property type="entry name" value="ZF_SWIM"/>
    <property type="match status" value="1"/>
</dbReference>
<dbReference type="GO" id="GO:0008270">
    <property type="term" value="F:zinc ion binding"/>
    <property type="evidence" value="ECO:0007669"/>
    <property type="project" value="UniProtKB-KW"/>
</dbReference>
<reference evidence="6" key="2">
    <citation type="submission" date="2000-02" db="EMBL/GenBank/DDBJ databases">
        <authorList>
            <person name="Nyakatura G."/>
            <person name="Fartmann B."/>
            <person name="Dauner D."/>
            <person name="Sterr W."/>
            <person name="Holland R."/>
            <person name="Weichselgartner M."/>
            <person name="Mewes H.W."/>
            <person name="Rudd S."/>
            <person name="Lemcke K."/>
            <person name="Mayer K.F.X."/>
            <person name="Quetier F."/>
            <person name="Salanoubat M."/>
        </authorList>
    </citation>
    <scope>NUCLEOTIDE SEQUENCE</scope>
</reference>
<evidence type="ECO:0000256" key="3">
    <source>
        <dbReference type="ARBA" id="ARBA00022833"/>
    </source>
</evidence>
<dbReference type="PIR" id="T47366">
    <property type="entry name" value="T47366"/>
</dbReference>
<dbReference type="InterPro" id="IPR006564">
    <property type="entry name" value="Znf_PMZ"/>
</dbReference>
<evidence type="ECO:0000256" key="1">
    <source>
        <dbReference type="ARBA" id="ARBA00022723"/>
    </source>
</evidence>
<keyword evidence="3" id="KW-0862">Zinc</keyword>
<evidence type="ECO:0000313" key="6">
    <source>
        <dbReference type="EMBL" id="CAB86479.1"/>
    </source>
</evidence>
<keyword evidence="2 4" id="KW-0863">Zinc-finger</keyword>
<dbReference type="PANTHER" id="PTHR31973:SF187">
    <property type="entry name" value="MUTATOR TRANSPOSASE MUDRA PROTEIN"/>
    <property type="match status" value="1"/>
</dbReference>
<accession>Q9M253</accession>
<evidence type="ECO:0000256" key="2">
    <source>
        <dbReference type="ARBA" id="ARBA00022771"/>
    </source>
</evidence>
<organism evidence="6">
    <name type="scientific">Arabidopsis thaliana</name>
    <name type="common">Mouse-ear cress</name>
    <dbReference type="NCBI Taxonomy" id="3702"/>
    <lineage>
        <taxon>Eukaryota</taxon>
        <taxon>Viridiplantae</taxon>
        <taxon>Streptophyta</taxon>
        <taxon>Embryophyta</taxon>
        <taxon>Tracheophyta</taxon>
        <taxon>Spermatophyta</taxon>
        <taxon>Magnoliopsida</taxon>
        <taxon>eudicotyledons</taxon>
        <taxon>Gunneridae</taxon>
        <taxon>Pentapetalae</taxon>
        <taxon>rosids</taxon>
        <taxon>malvids</taxon>
        <taxon>Brassicales</taxon>
        <taxon>Brassicaceae</taxon>
        <taxon>Camelineae</taxon>
        <taxon>Arabidopsis</taxon>
    </lineage>
</organism>
<name>Q9M253_ARATH</name>
<protein>
    <submittedName>
        <fullName evidence="6">Uncharacterized protein F7M19_90</fullName>
    </submittedName>
</protein>
<dbReference type="AlphaFoldDB" id="Q9M253"/>
<evidence type="ECO:0000259" key="5">
    <source>
        <dbReference type="PROSITE" id="PS50966"/>
    </source>
</evidence>
<dbReference type="InterPro" id="IPR007527">
    <property type="entry name" value="Znf_SWIM"/>
</dbReference>
<proteinExistence type="predicted"/>